<keyword evidence="3" id="KW-1185">Reference proteome</keyword>
<evidence type="ECO:0000313" key="3">
    <source>
        <dbReference type="Proteomes" id="UP000002209"/>
    </source>
</evidence>
<dbReference type="Proteomes" id="UP000002209">
    <property type="component" value="Chromosome"/>
</dbReference>
<keyword evidence="1" id="KW-0812">Transmembrane</keyword>
<accession>C1A4V5</accession>
<proteinExistence type="predicted"/>
<keyword evidence="1" id="KW-0472">Membrane</keyword>
<evidence type="ECO:0000256" key="1">
    <source>
        <dbReference type="SAM" id="Phobius"/>
    </source>
</evidence>
<gene>
    <name evidence="2" type="ordered locus">GAU_0223</name>
</gene>
<keyword evidence="1" id="KW-1133">Transmembrane helix</keyword>
<evidence type="ECO:0000313" key="2">
    <source>
        <dbReference type="EMBL" id="BAH37265.1"/>
    </source>
</evidence>
<organism evidence="2 3">
    <name type="scientific">Gemmatimonas aurantiaca (strain DSM 14586 / JCM 11422 / NBRC 100505 / T-27)</name>
    <dbReference type="NCBI Taxonomy" id="379066"/>
    <lineage>
        <taxon>Bacteria</taxon>
        <taxon>Pseudomonadati</taxon>
        <taxon>Gemmatimonadota</taxon>
        <taxon>Gemmatimonadia</taxon>
        <taxon>Gemmatimonadales</taxon>
        <taxon>Gemmatimonadaceae</taxon>
        <taxon>Gemmatimonas</taxon>
    </lineage>
</organism>
<dbReference type="HOGENOM" id="CLU_2934901_0_0_0"/>
<protein>
    <submittedName>
        <fullName evidence="2">Uncharacterized protein</fullName>
    </submittedName>
</protein>
<sequence length="60" mass="6667">MSTREMAARAGARLIASPMQLAKQNARRRRRQRVLTMSIALFVVIVASLVGVHPLHAAMR</sequence>
<dbReference type="EMBL" id="AP009153">
    <property type="protein sequence ID" value="BAH37265.1"/>
    <property type="molecule type" value="Genomic_DNA"/>
</dbReference>
<dbReference type="KEGG" id="gau:GAU_0223"/>
<dbReference type="AlphaFoldDB" id="C1A4V5"/>
<feature type="transmembrane region" description="Helical" evidence="1">
    <location>
        <begin position="34"/>
        <end position="55"/>
    </location>
</feature>
<reference evidence="3" key="1">
    <citation type="submission" date="2006-03" db="EMBL/GenBank/DDBJ databases">
        <title>Complete genome sequence of Gemmatimonas aurantiaca T-27 that represents a novel phylum Gemmatimonadetes.</title>
        <authorList>
            <person name="Takasaki K."/>
            <person name="Ichikawa N."/>
            <person name="Miura H."/>
            <person name="Matsushita S."/>
            <person name="Watanabe Y."/>
            <person name="Oguchi A."/>
            <person name="Ankai A."/>
            <person name="Yashiro I."/>
            <person name="Takahashi M."/>
            <person name="Terui Y."/>
            <person name="Fukui S."/>
            <person name="Yokoyama H."/>
            <person name="Tanikawa S."/>
            <person name="Hanada S."/>
            <person name="Kamagata Y."/>
            <person name="Fujita N."/>
        </authorList>
    </citation>
    <scope>NUCLEOTIDE SEQUENCE [LARGE SCALE GENOMIC DNA]</scope>
    <source>
        <strain evidence="3">T-27 / DSM 14586 / JCM 11422 / NBRC 100505</strain>
    </source>
</reference>
<name>C1A4V5_GEMAT</name>